<gene>
    <name evidence="1" type="ORF">Q2100_15310</name>
</gene>
<comment type="caution">
    <text evidence="1">The sequence shown here is derived from an EMBL/GenBank/DDBJ whole genome shotgun (WGS) entry which is preliminary data.</text>
</comment>
<evidence type="ECO:0000313" key="1">
    <source>
        <dbReference type="EMBL" id="MDO3637118.1"/>
    </source>
</evidence>
<keyword evidence="2" id="KW-1185">Reference proteome</keyword>
<evidence type="ECO:0000313" key="2">
    <source>
        <dbReference type="Proteomes" id="UP001168823"/>
    </source>
</evidence>
<sequence length="87" mass="10092">MLFDDAYHFREDRFALGEEANSGRYYASIPVSNGLVDYEEHYELTAEQYRTFSLNPCAAVDFVEACRRHDHDELLMQKPGMNRGTPI</sequence>
<dbReference type="RefSeq" id="WP_302914767.1">
    <property type="nucleotide sequence ID" value="NZ_JAUMSQ010000106.1"/>
</dbReference>
<name>A0ABT8UH51_9MYCO</name>
<organism evidence="1 2">
    <name type="scientific">Mycolicibacterium arseniciresistens</name>
    <dbReference type="NCBI Taxonomy" id="3062257"/>
    <lineage>
        <taxon>Bacteria</taxon>
        <taxon>Bacillati</taxon>
        <taxon>Actinomycetota</taxon>
        <taxon>Actinomycetes</taxon>
        <taxon>Mycobacteriales</taxon>
        <taxon>Mycobacteriaceae</taxon>
        <taxon>Mycolicibacterium</taxon>
    </lineage>
</organism>
<protein>
    <submittedName>
        <fullName evidence="1">Uncharacterized protein</fullName>
    </submittedName>
</protein>
<proteinExistence type="predicted"/>
<reference evidence="1" key="1">
    <citation type="submission" date="2023-07" db="EMBL/GenBank/DDBJ databases">
        <title>Mycolicibacterium sp. nov., a novel bacterial species.</title>
        <authorList>
            <person name="Cao Y."/>
        </authorList>
    </citation>
    <scope>NUCLEOTIDE SEQUENCE</scope>
    <source>
        <strain evidence="1">KC 300</strain>
    </source>
</reference>
<dbReference type="EMBL" id="JAUMSQ010000106">
    <property type="protein sequence ID" value="MDO3637118.1"/>
    <property type="molecule type" value="Genomic_DNA"/>
</dbReference>
<dbReference type="Proteomes" id="UP001168823">
    <property type="component" value="Unassembled WGS sequence"/>
</dbReference>
<accession>A0ABT8UH51</accession>